<protein>
    <submittedName>
        <fullName evidence="3">DgyrCDS8571</fullName>
    </submittedName>
</protein>
<sequence length="386" mass="44386">MTTNNDLDLLKLISDRLKDDPLNLTDEFDQENEKDQKETDKKLTALQNWKEKYEGEEWLEQLEEELKELSDSPINEQDLKDKSSDEIFNLICQRLDKENWIKFASDLQLIEEEETDEKDDSEQLDSAAFLCLLKDKWLNGESTLSIEQTDKLKDALKKIGREDILEAEEFQNSNPVPTDLCTDTIEDDISEGCVTAVQKVVQVVTEHSKVLTSTSHSSEEKDEDEKDEKEEKLVASVKEERVVVEKRTEFSEKTQTIETKQEVIVSTQKTVQVVEEEIVKEADVKVEVSPSNDKEAKETNGETADEKQSDADCKEKDDSIENKENDKSKENGEDEEESENREQDENQEKNGTKDKVEIPDSKDDGKKKKKRSIPKLFSCFSKKEAD</sequence>
<evidence type="ECO:0000313" key="4">
    <source>
        <dbReference type="Proteomes" id="UP000549394"/>
    </source>
</evidence>
<feature type="region of interest" description="Disordered" evidence="1">
    <location>
        <begin position="277"/>
        <end position="386"/>
    </location>
</feature>
<dbReference type="Proteomes" id="UP000549394">
    <property type="component" value="Unassembled WGS sequence"/>
</dbReference>
<dbReference type="InterPro" id="IPR011029">
    <property type="entry name" value="DEATH-like_dom_sf"/>
</dbReference>
<reference evidence="3 4" key="1">
    <citation type="submission" date="2020-08" db="EMBL/GenBank/DDBJ databases">
        <authorList>
            <person name="Hejnol A."/>
        </authorList>
    </citation>
    <scope>NUCLEOTIDE SEQUENCE [LARGE SCALE GENOMIC DNA]</scope>
</reference>
<organism evidence="3 4">
    <name type="scientific">Dimorphilus gyrociliatus</name>
    <dbReference type="NCBI Taxonomy" id="2664684"/>
    <lineage>
        <taxon>Eukaryota</taxon>
        <taxon>Metazoa</taxon>
        <taxon>Spiralia</taxon>
        <taxon>Lophotrochozoa</taxon>
        <taxon>Annelida</taxon>
        <taxon>Polychaeta</taxon>
        <taxon>Polychaeta incertae sedis</taxon>
        <taxon>Dinophilidae</taxon>
        <taxon>Dimorphilus</taxon>
    </lineage>
</organism>
<dbReference type="EMBL" id="CAJFCJ010000011">
    <property type="protein sequence ID" value="CAD5119987.1"/>
    <property type="molecule type" value="Genomic_DNA"/>
</dbReference>
<evidence type="ECO:0000256" key="1">
    <source>
        <dbReference type="SAM" id="MobiDB-lite"/>
    </source>
</evidence>
<comment type="caution">
    <text evidence="3">The sequence shown here is derived from an EMBL/GenBank/DDBJ whole genome shotgun (WGS) entry which is preliminary data.</text>
</comment>
<gene>
    <name evidence="3" type="ORF">DGYR_LOCUS8152</name>
</gene>
<feature type="region of interest" description="Disordered" evidence="1">
    <location>
        <begin position="209"/>
        <end position="235"/>
    </location>
</feature>
<dbReference type="GO" id="GO:0007165">
    <property type="term" value="P:signal transduction"/>
    <property type="evidence" value="ECO:0007669"/>
    <property type="project" value="InterPro"/>
</dbReference>
<name>A0A7I8VVJ9_9ANNE</name>
<feature type="domain" description="Death" evidence="2">
    <location>
        <begin position="98"/>
        <end position="166"/>
    </location>
</feature>
<keyword evidence="4" id="KW-1185">Reference proteome</keyword>
<evidence type="ECO:0000259" key="2">
    <source>
        <dbReference type="PROSITE" id="PS50017"/>
    </source>
</evidence>
<dbReference type="PROSITE" id="PS50017">
    <property type="entry name" value="DEATH_DOMAIN"/>
    <property type="match status" value="1"/>
</dbReference>
<dbReference type="AlphaFoldDB" id="A0A7I8VVJ9"/>
<feature type="compositionally biased region" description="Basic and acidic residues" evidence="1">
    <location>
        <begin position="340"/>
        <end position="366"/>
    </location>
</feature>
<accession>A0A7I8VVJ9</accession>
<dbReference type="InterPro" id="IPR000488">
    <property type="entry name" value="Death_dom"/>
</dbReference>
<feature type="compositionally biased region" description="Basic and acidic residues" evidence="1">
    <location>
        <begin position="277"/>
        <end position="331"/>
    </location>
</feature>
<proteinExistence type="predicted"/>
<dbReference type="Gene3D" id="1.10.533.10">
    <property type="entry name" value="Death Domain, Fas"/>
    <property type="match status" value="1"/>
</dbReference>
<evidence type="ECO:0000313" key="3">
    <source>
        <dbReference type="EMBL" id="CAD5119987.1"/>
    </source>
</evidence>